<dbReference type="Proteomes" id="UP000198518">
    <property type="component" value="Unassembled WGS sequence"/>
</dbReference>
<keyword evidence="2" id="KW-1185">Reference proteome</keyword>
<name>A0A1I0P7Q7_9EURY</name>
<evidence type="ECO:0000313" key="2">
    <source>
        <dbReference type="Proteomes" id="UP000198518"/>
    </source>
</evidence>
<protein>
    <submittedName>
        <fullName evidence="1">Uncharacterized protein</fullName>
    </submittedName>
</protein>
<proteinExistence type="predicted"/>
<dbReference type="RefSeq" id="WP_089668673.1">
    <property type="nucleotide sequence ID" value="NZ_FOJA01000001.1"/>
</dbReference>
<dbReference type="OrthoDB" id="382730at2157"/>
<sequence>MPVGVSGDIEELQGRATLQRGLTDGAEDISTGTASMLGDTSSWTLYLGTEGAVNVEVSLSPDGGATWYVAPESPVQFDAAGADIIAMGYDASAVRLEASDETAVEAQVYEVV</sequence>
<accession>A0A1I0P7Q7</accession>
<dbReference type="EMBL" id="FOJA01000001">
    <property type="protein sequence ID" value="SEW10115.1"/>
    <property type="molecule type" value="Genomic_DNA"/>
</dbReference>
<dbReference type="AlphaFoldDB" id="A0A1I0P7Q7"/>
<reference evidence="1 2" key="1">
    <citation type="submission" date="2016-10" db="EMBL/GenBank/DDBJ databases">
        <authorList>
            <person name="de Groot N.N."/>
        </authorList>
    </citation>
    <scope>NUCLEOTIDE SEQUENCE [LARGE SCALE GENOMIC DNA]</scope>
    <source>
        <strain evidence="1 2">CGMCC 1.5337</strain>
    </source>
</reference>
<evidence type="ECO:0000313" key="1">
    <source>
        <dbReference type="EMBL" id="SEW10115.1"/>
    </source>
</evidence>
<organism evidence="1 2">
    <name type="scientific">Halobacterium jilantaiense</name>
    <dbReference type="NCBI Taxonomy" id="355548"/>
    <lineage>
        <taxon>Archaea</taxon>
        <taxon>Methanobacteriati</taxon>
        <taxon>Methanobacteriota</taxon>
        <taxon>Stenosarchaea group</taxon>
        <taxon>Halobacteria</taxon>
        <taxon>Halobacteriales</taxon>
        <taxon>Halobacteriaceae</taxon>
        <taxon>Halobacterium</taxon>
    </lineage>
</organism>
<dbReference type="STRING" id="355548.SAMN04487945_1451"/>
<gene>
    <name evidence="1" type="ORF">SAMN04487945_1451</name>
</gene>